<comment type="caution">
    <text evidence="2">The sequence shown here is derived from an EMBL/GenBank/DDBJ whole genome shotgun (WGS) entry which is preliminary data.</text>
</comment>
<reference evidence="2" key="1">
    <citation type="submission" date="2014-08" db="EMBL/GenBank/DDBJ databases">
        <title>Draft genome sequences of Sphingobium herbicidovorans.</title>
        <authorList>
            <person name="Gan H.M."/>
            <person name="Gan H.Y."/>
            <person name="Savka M.A."/>
        </authorList>
    </citation>
    <scope>NUCLEOTIDE SEQUENCE [LARGE SCALE GENOMIC DNA]</scope>
    <source>
        <strain evidence="2">NBRC 16415</strain>
    </source>
</reference>
<dbReference type="eggNOG" id="COG3224">
    <property type="taxonomic scope" value="Bacteria"/>
</dbReference>
<dbReference type="EMBL" id="JFZA02000017">
    <property type="protein sequence ID" value="KFG89991.1"/>
    <property type="molecule type" value="Genomic_DNA"/>
</dbReference>
<gene>
    <name evidence="2" type="ORF">BV98_002163</name>
</gene>
<dbReference type="Gene3D" id="3.30.70.100">
    <property type="match status" value="1"/>
</dbReference>
<dbReference type="GO" id="GO:0016491">
    <property type="term" value="F:oxidoreductase activity"/>
    <property type="evidence" value="ECO:0007669"/>
    <property type="project" value="InterPro"/>
</dbReference>
<proteinExistence type="predicted"/>
<sequence>MKMLALYTLPDDPVAFLAHYKAVHLPLVRKIPGLISANVTHVTRTLIGQDGNFLLAEMTFSDGEALKKALRSPENAAVGADAMGFAGKIITVMTGEVLDI</sequence>
<protein>
    <submittedName>
        <fullName evidence="2">Ethyl tert-butyl ether degradation EthD</fullName>
    </submittedName>
</protein>
<dbReference type="SUPFAM" id="SSF54909">
    <property type="entry name" value="Dimeric alpha+beta barrel"/>
    <property type="match status" value="1"/>
</dbReference>
<name>A0A086P9C3_SPHHM</name>
<dbReference type="InterPro" id="IPR009799">
    <property type="entry name" value="EthD_dom"/>
</dbReference>
<evidence type="ECO:0000313" key="3">
    <source>
        <dbReference type="Proteomes" id="UP000024284"/>
    </source>
</evidence>
<dbReference type="AlphaFoldDB" id="A0A086P9C3"/>
<dbReference type="PATRIC" id="fig|1219045.3.peg.2204"/>
<organism evidence="2 3">
    <name type="scientific">Sphingobium herbicidovorans (strain ATCC 700291 / DSM 11019 / CCUG 56400 / KCTC 2939 / LMG 18315 / NBRC 16415 / MH)</name>
    <name type="common">Sphingomonas herbicidovorans</name>
    <dbReference type="NCBI Taxonomy" id="1219045"/>
    <lineage>
        <taxon>Bacteria</taxon>
        <taxon>Pseudomonadati</taxon>
        <taxon>Pseudomonadota</taxon>
        <taxon>Alphaproteobacteria</taxon>
        <taxon>Sphingomonadales</taxon>
        <taxon>Sphingomonadaceae</taxon>
        <taxon>Sphingobium</taxon>
    </lineage>
</organism>
<evidence type="ECO:0000313" key="2">
    <source>
        <dbReference type="EMBL" id="KFG89991.1"/>
    </source>
</evidence>
<keyword evidence="3" id="KW-1185">Reference proteome</keyword>
<dbReference type="Pfam" id="PF07110">
    <property type="entry name" value="EthD"/>
    <property type="match status" value="1"/>
</dbReference>
<accession>A0A086P9C3</accession>
<dbReference type="RefSeq" id="WP_231567999.1">
    <property type="nucleotide sequence ID" value="NZ_BCZD01000030.1"/>
</dbReference>
<dbReference type="InterPro" id="IPR011008">
    <property type="entry name" value="Dimeric_a/b-barrel"/>
</dbReference>
<feature type="domain" description="EthD" evidence="1">
    <location>
        <begin position="13"/>
        <end position="87"/>
    </location>
</feature>
<evidence type="ECO:0000259" key="1">
    <source>
        <dbReference type="Pfam" id="PF07110"/>
    </source>
</evidence>
<dbReference type="NCBIfam" id="TIGR02118">
    <property type="entry name" value="EthD family reductase"/>
    <property type="match status" value="1"/>
</dbReference>
<dbReference type="Proteomes" id="UP000024284">
    <property type="component" value="Unassembled WGS sequence"/>
</dbReference>
<dbReference type="STRING" id="76947.GCA_002080435_01081"/>